<proteinExistence type="predicted"/>
<keyword evidence="2" id="KW-1133">Transmembrane helix</keyword>
<evidence type="ECO:0000313" key="4">
    <source>
        <dbReference type="Proteomes" id="UP000253495"/>
    </source>
</evidence>
<accession>A0A368VSF4</accession>
<feature type="transmembrane region" description="Helical" evidence="2">
    <location>
        <begin position="86"/>
        <end position="109"/>
    </location>
</feature>
<organism evidence="3 4">
    <name type="scientific">Halopolyspora algeriensis</name>
    <dbReference type="NCBI Taxonomy" id="1500506"/>
    <lineage>
        <taxon>Bacteria</taxon>
        <taxon>Bacillati</taxon>
        <taxon>Actinomycetota</taxon>
        <taxon>Actinomycetes</taxon>
        <taxon>Actinomycetes incertae sedis</taxon>
        <taxon>Halopolyspora</taxon>
    </lineage>
</organism>
<evidence type="ECO:0000256" key="1">
    <source>
        <dbReference type="SAM" id="MobiDB-lite"/>
    </source>
</evidence>
<dbReference type="InterPro" id="IPR022062">
    <property type="entry name" value="DUF3618"/>
</dbReference>
<reference evidence="3 4" key="1">
    <citation type="submission" date="2018-07" db="EMBL/GenBank/DDBJ databases">
        <title>Genomic Encyclopedia of Type Strains, Phase III (KMG-III): the genomes of soil and plant-associated and newly described type strains.</title>
        <authorList>
            <person name="Whitman W."/>
        </authorList>
    </citation>
    <scope>NUCLEOTIDE SEQUENCE [LARGE SCALE GENOMIC DNA]</scope>
    <source>
        <strain evidence="3 4">CECT 8575</strain>
    </source>
</reference>
<protein>
    <submittedName>
        <fullName evidence="3">Uncharacterized protein DUF3618</fullName>
    </submittedName>
</protein>
<dbReference type="RefSeq" id="WP_158546682.1">
    <property type="nucleotide sequence ID" value="NZ_QPJC01000004.1"/>
</dbReference>
<dbReference type="AlphaFoldDB" id="A0A368VSF4"/>
<dbReference type="EMBL" id="QPJC01000004">
    <property type="protein sequence ID" value="RCW44605.1"/>
    <property type="molecule type" value="Genomic_DNA"/>
</dbReference>
<evidence type="ECO:0000313" key="3">
    <source>
        <dbReference type="EMBL" id="RCW44605.1"/>
    </source>
</evidence>
<keyword evidence="2" id="KW-0812">Transmembrane</keyword>
<keyword evidence="2" id="KW-0472">Membrane</keyword>
<name>A0A368VSF4_9ACTN</name>
<feature type="region of interest" description="Disordered" evidence="1">
    <location>
        <begin position="1"/>
        <end position="30"/>
    </location>
</feature>
<dbReference type="Pfam" id="PF12277">
    <property type="entry name" value="DUF3618"/>
    <property type="match status" value="1"/>
</dbReference>
<comment type="caution">
    <text evidence="3">The sequence shown here is derived from an EMBL/GenBank/DDBJ whole genome shotgun (WGS) entry which is preliminary data.</text>
</comment>
<gene>
    <name evidence="3" type="ORF">DFQ14_104194</name>
</gene>
<evidence type="ECO:0000256" key="2">
    <source>
        <dbReference type="SAM" id="Phobius"/>
    </source>
</evidence>
<dbReference type="Proteomes" id="UP000253495">
    <property type="component" value="Unassembled WGS sequence"/>
</dbReference>
<sequence length="120" mass="13377">MTNTQSGGEDKRPPYPGTPSTEEEHLHTDRDVARRELGETIDALARRADLPTRSQQAAHTYMVKAQDGAATLARSVRRGRESGMQWVLLGLLAAAAALASVLGLVRLRLRRRRSNRYSRR</sequence>
<keyword evidence="4" id="KW-1185">Reference proteome</keyword>